<dbReference type="AlphaFoldDB" id="A0A0L6UVR2"/>
<dbReference type="EMBL" id="LAVV01008494">
    <property type="protein sequence ID" value="KNZ52646.1"/>
    <property type="molecule type" value="Genomic_DNA"/>
</dbReference>
<keyword evidence="2" id="KW-1185">Reference proteome</keyword>
<evidence type="ECO:0000313" key="2">
    <source>
        <dbReference type="Proteomes" id="UP000037035"/>
    </source>
</evidence>
<reference evidence="1 2" key="1">
    <citation type="submission" date="2015-08" db="EMBL/GenBank/DDBJ databases">
        <title>Next Generation Sequencing and Analysis of the Genome of Puccinia sorghi L Schw, the Causal Agent of Maize Common Rust.</title>
        <authorList>
            <person name="Rochi L."/>
            <person name="Burguener G."/>
            <person name="Darino M."/>
            <person name="Turjanski A."/>
            <person name="Kreff E."/>
            <person name="Dieguez M.J."/>
            <person name="Sacco F."/>
        </authorList>
    </citation>
    <scope>NUCLEOTIDE SEQUENCE [LARGE SCALE GENOMIC DNA]</scope>
    <source>
        <strain evidence="1 2">RO10H11247</strain>
    </source>
</reference>
<dbReference type="Proteomes" id="UP000037035">
    <property type="component" value="Unassembled WGS sequence"/>
</dbReference>
<gene>
    <name evidence="1" type="ORF">VP01_3493g3</name>
</gene>
<protein>
    <submittedName>
        <fullName evidence="1">Uncharacterized protein</fullName>
    </submittedName>
</protein>
<sequence length="758" mass="86802">MQLCYHNTCAMRSCRRLFEGVNSSSIVKLQTLDVLTINSASRIKLHCDAGTPQTPNQVKIICVVATTHLMWKIIYQSNSVDQFYFNKNGSFCPDVLLNLLKLGEKSTGKIWVRMIYVLTMNMLFYSQMNRTSCSKNKTWTFIMRIERKIKKSDIQFVAVIHEMKNNQFERAQKVSMNVWYYLLGLGLGGRLQHEIIVEKSWKKIFDRVKFNLGFRFGGVRPSLVERCGIFVENVKPGWTKWSLNDWMCLAMKDTWGKCVHHYMLKVFYLHNAGVWNGPKGIFGLIASCPHSSSITAVPANHNVVRLVPLKKRNFFDSIWRAGSSSVAQFSYGFSSSGEMKRHFSRTSAWTKGPIHNIEEDPQNHKKIRMSTLISYFLTTTDSVKLVIEHLYTSIFLFTHLFCTFPSLGKMPYCFSFPIRSFFCAKRPACHTIKTPPFRALYQHLCFFPRHLSSVNLLLVSITDSHVILPYLPIHSSNLSGSKTKPISRKFPNTRTSLDRKEALISAKLASNYIISKVPQYVTGICWNCENRWDSYVNLVDCSVGRVNFSLLVLFCHTTNPTEDNLDLGQWLLARIRCKIHNINQLRKKNKNEESKRAYICKGVYKLKYETEAEERVDSKILRDYCCTGRLSYCRASRKRKDLKSRFAFNSTNVELSLVECLTSKWISRSEPRTLMRDTACSYSLSPINLSFPTGQPLLATQIAANPPLSAAPPLICPSPASHLPTARLLHTFVHYPVSNLLSQSKHIANSQNTLNILK</sequence>
<comment type="caution">
    <text evidence="1">The sequence shown here is derived from an EMBL/GenBank/DDBJ whole genome shotgun (WGS) entry which is preliminary data.</text>
</comment>
<dbReference type="VEuPathDB" id="FungiDB:VP01_3493g3"/>
<name>A0A0L6UVR2_9BASI</name>
<proteinExistence type="predicted"/>
<organism evidence="1 2">
    <name type="scientific">Puccinia sorghi</name>
    <dbReference type="NCBI Taxonomy" id="27349"/>
    <lineage>
        <taxon>Eukaryota</taxon>
        <taxon>Fungi</taxon>
        <taxon>Dikarya</taxon>
        <taxon>Basidiomycota</taxon>
        <taxon>Pucciniomycotina</taxon>
        <taxon>Pucciniomycetes</taxon>
        <taxon>Pucciniales</taxon>
        <taxon>Pucciniaceae</taxon>
        <taxon>Puccinia</taxon>
    </lineage>
</organism>
<accession>A0A0L6UVR2</accession>
<evidence type="ECO:0000313" key="1">
    <source>
        <dbReference type="EMBL" id="KNZ52646.1"/>
    </source>
</evidence>